<dbReference type="InterPro" id="IPR032678">
    <property type="entry name" value="tRNA-synt_1_cat_dom"/>
</dbReference>
<keyword evidence="8 12" id="KW-0067">ATP-binding</keyword>
<feature type="short sequence motif" description="'HIGH' region" evidence="12">
    <location>
        <begin position="31"/>
        <end position="41"/>
    </location>
</feature>
<keyword evidence="9 12" id="KW-0648">Protein biosynthesis</keyword>
<feature type="short sequence motif" description="'KMSKS' region" evidence="12">
    <location>
        <begin position="288"/>
        <end position="292"/>
    </location>
</feature>
<dbReference type="PRINTS" id="PR00983">
    <property type="entry name" value="TRNASYNTHCYS"/>
</dbReference>
<evidence type="ECO:0000256" key="3">
    <source>
        <dbReference type="ARBA" id="ARBA00022490"/>
    </source>
</evidence>
<evidence type="ECO:0000313" key="14">
    <source>
        <dbReference type="EMBL" id="MXR42042.1"/>
    </source>
</evidence>
<evidence type="ECO:0000256" key="9">
    <source>
        <dbReference type="ARBA" id="ARBA00022917"/>
    </source>
</evidence>
<evidence type="ECO:0000256" key="8">
    <source>
        <dbReference type="ARBA" id="ARBA00022840"/>
    </source>
</evidence>
<dbReference type="OrthoDB" id="9445at2157"/>
<dbReference type="PANTHER" id="PTHR10890:SF3">
    <property type="entry name" value="CYSTEINE--TRNA LIGASE, CYTOPLASMIC"/>
    <property type="match status" value="1"/>
</dbReference>
<sequence length="511" mass="56757">MGLSVTNTLTGEREAFEPASDDEVLLYVCGLTVSDDAHLGHARLWFHADVLHRWLDHLGYDVRHVENVTDVNEKIAARVGEREGWDTEADVARHFTREVIEDMRGLNLKRAAVYPRVSEHVPEIIALVERLIESGHAYEANGSVYFDVTSFEEYGHLSNQRPEDLEADDDEDDDVLAEKRHPGDFALWKAGGVDGEAVREHRKHDHDGDLPTGQTWDSPWGEGRPGWHIECSAMSTSHLGDTLDVHMGGRDLVFPHHENEIAQSEAATDETFARYWLHNGLLETTEDKMSSSLGNFFTVEDALEEFGVNVVRTFYLGAQYRGDQTFSEDALAEAEERWDRLERAYETAVDACDSVDARAKATDEDLRGAVDDAREAFVTAMNDDLNVREAFGALLDLGTAVHRHVEHVDAADGNGGDDGDNAAPAAYDYRGLRRAVETFEEFGGDVFGLELGREAGGDVELVGDLADLVLDVREAEREAGNYERADRLRDDLEALGLTVEDGANGSVVRFD</sequence>
<evidence type="ECO:0000256" key="7">
    <source>
        <dbReference type="ARBA" id="ARBA00022833"/>
    </source>
</evidence>
<dbReference type="GO" id="GO:0005524">
    <property type="term" value="F:ATP binding"/>
    <property type="evidence" value="ECO:0007669"/>
    <property type="project" value="UniProtKB-UniRule"/>
</dbReference>
<gene>
    <name evidence="12" type="primary">cysS</name>
    <name evidence="14" type="ORF">GRX01_11925</name>
</gene>
<dbReference type="SUPFAM" id="SSF52374">
    <property type="entry name" value="Nucleotidylyl transferase"/>
    <property type="match status" value="1"/>
</dbReference>
<dbReference type="InterPro" id="IPR014729">
    <property type="entry name" value="Rossmann-like_a/b/a_fold"/>
</dbReference>
<reference evidence="14 15" key="1">
    <citation type="submission" date="2019-12" db="EMBL/GenBank/DDBJ databases">
        <title>Isolation and characterization of three novel carbon monoxide-oxidizing members of Halobacteria from salione crusts and soils.</title>
        <authorList>
            <person name="Myers M.R."/>
            <person name="King G.M."/>
        </authorList>
    </citation>
    <scope>NUCLEOTIDE SEQUENCE [LARGE SCALE GENOMIC DNA]</scope>
    <source>
        <strain evidence="14 15">WSA2</strain>
    </source>
</reference>
<keyword evidence="7 12" id="KW-0862">Zinc</keyword>
<dbReference type="Pfam" id="PF01406">
    <property type="entry name" value="tRNA-synt_1e"/>
    <property type="match status" value="1"/>
</dbReference>
<dbReference type="GO" id="GO:0006423">
    <property type="term" value="P:cysteinyl-tRNA aminoacylation"/>
    <property type="evidence" value="ECO:0007669"/>
    <property type="project" value="UniProtKB-UniRule"/>
</dbReference>
<feature type="domain" description="Cysteinyl-tRNA synthetase class Ia DALR" evidence="13">
    <location>
        <begin position="376"/>
        <end position="459"/>
    </location>
</feature>
<dbReference type="InterPro" id="IPR024909">
    <property type="entry name" value="Cys-tRNA/MSH_ligase"/>
</dbReference>
<feature type="binding site" evidence="12">
    <location>
        <position position="231"/>
    </location>
    <ligand>
        <name>Zn(2+)</name>
        <dbReference type="ChEBI" id="CHEBI:29105"/>
    </ligand>
</feature>
<evidence type="ECO:0000256" key="5">
    <source>
        <dbReference type="ARBA" id="ARBA00022723"/>
    </source>
</evidence>
<keyword evidence="10 12" id="KW-0030">Aminoacyl-tRNA synthetase</keyword>
<dbReference type="InterPro" id="IPR015803">
    <property type="entry name" value="Cys-tRNA-ligase"/>
</dbReference>
<comment type="caution">
    <text evidence="14">The sequence shown here is derived from an EMBL/GenBank/DDBJ whole genome shotgun (WGS) entry which is preliminary data.</text>
</comment>
<dbReference type="RefSeq" id="WP_159667578.1">
    <property type="nucleotide sequence ID" value="NZ_WUUS01000007.1"/>
</dbReference>
<dbReference type="HAMAP" id="MF_00041">
    <property type="entry name" value="Cys_tRNA_synth"/>
    <property type="match status" value="1"/>
</dbReference>
<name>A0A6B0T098_9EURY</name>
<evidence type="ECO:0000256" key="1">
    <source>
        <dbReference type="ARBA" id="ARBA00004496"/>
    </source>
</evidence>
<dbReference type="EMBL" id="WUUS01000007">
    <property type="protein sequence ID" value="MXR42042.1"/>
    <property type="molecule type" value="Genomic_DNA"/>
</dbReference>
<dbReference type="SMART" id="SM00840">
    <property type="entry name" value="DALR_2"/>
    <property type="match status" value="1"/>
</dbReference>
<dbReference type="InterPro" id="IPR009080">
    <property type="entry name" value="tRNAsynth_Ia_anticodon-bd"/>
</dbReference>
<dbReference type="Gene3D" id="3.40.50.620">
    <property type="entry name" value="HUPs"/>
    <property type="match status" value="1"/>
</dbReference>
<feature type="binding site" evidence="12">
    <location>
        <position position="260"/>
    </location>
    <ligand>
        <name>Zn(2+)</name>
        <dbReference type="ChEBI" id="CHEBI:29105"/>
    </ligand>
</feature>
<evidence type="ECO:0000256" key="4">
    <source>
        <dbReference type="ARBA" id="ARBA00022598"/>
    </source>
</evidence>
<organism evidence="14 15">
    <name type="scientific">Halobaculum saliterrae</name>
    <dbReference type="NCBI Taxonomy" id="2073113"/>
    <lineage>
        <taxon>Archaea</taxon>
        <taxon>Methanobacteriati</taxon>
        <taxon>Methanobacteriota</taxon>
        <taxon>Stenosarchaea group</taxon>
        <taxon>Halobacteria</taxon>
        <taxon>Halobacteriales</taxon>
        <taxon>Haloferacaceae</taxon>
        <taxon>Halobaculum</taxon>
    </lineage>
</organism>
<dbReference type="EC" id="6.1.1.16" evidence="12"/>
<proteinExistence type="inferred from homology"/>
<dbReference type="GO" id="GO:0005737">
    <property type="term" value="C:cytoplasm"/>
    <property type="evidence" value="ECO:0007669"/>
    <property type="project" value="UniProtKB-SubCell"/>
</dbReference>
<comment type="similarity">
    <text evidence="2 12">Belongs to the class-I aminoacyl-tRNA synthetase family.</text>
</comment>
<protein>
    <recommendedName>
        <fullName evidence="12">Cysteine--tRNA ligase</fullName>
        <ecNumber evidence="12">6.1.1.16</ecNumber>
    </recommendedName>
    <alternativeName>
        <fullName evidence="12">Cysteinyl-tRNA synthetase</fullName>
        <shortName evidence="12">CysRS</shortName>
    </alternativeName>
</protein>
<keyword evidence="15" id="KW-1185">Reference proteome</keyword>
<feature type="binding site" evidence="12">
    <location>
        <position position="256"/>
    </location>
    <ligand>
        <name>Zn(2+)</name>
        <dbReference type="ChEBI" id="CHEBI:29105"/>
    </ligand>
</feature>
<feature type="binding site" evidence="12">
    <location>
        <position position="29"/>
    </location>
    <ligand>
        <name>Zn(2+)</name>
        <dbReference type="ChEBI" id="CHEBI:29105"/>
    </ligand>
</feature>
<evidence type="ECO:0000256" key="12">
    <source>
        <dbReference type="HAMAP-Rule" id="MF_00041"/>
    </source>
</evidence>
<dbReference type="AlphaFoldDB" id="A0A6B0T098"/>
<keyword evidence="5 12" id="KW-0479">Metal-binding</keyword>
<keyword evidence="6 12" id="KW-0547">Nucleotide-binding</keyword>
<evidence type="ECO:0000256" key="10">
    <source>
        <dbReference type="ARBA" id="ARBA00023146"/>
    </source>
</evidence>
<dbReference type="SUPFAM" id="SSF47323">
    <property type="entry name" value="Anticodon-binding domain of a subclass of class I aminoacyl-tRNA synthetases"/>
    <property type="match status" value="1"/>
</dbReference>
<keyword evidence="4 12" id="KW-0436">Ligase</keyword>
<feature type="binding site" evidence="12">
    <location>
        <position position="291"/>
    </location>
    <ligand>
        <name>ATP</name>
        <dbReference type="ChEBI" id="CHEBI:30616"/>
    </ligand>
</feature>
<comment type="cofactor">
    <cofactor evidence="12">
        <name>Zn(2+)</name>
        <dbReference type="ChEBI" id="CHEBI:29105"/>
    </cofactor>
    <text evidence="12">Binds 1 zinc ion per subunit.</text>
</comment>
<dbReference type="CDD" id="cd00672">
    <property type="entry name" value="CysRS_core"/>
    <property type="match status" value="1"/>
</dbReference>
<evidence type="ECO:0000313" key="15">
    <source>
        <dbReference type="Proteomes" id="UP000437065"/>
    </source>
</evidence>
<evidence type="ECO:0000256" key="11">
    <source>
        <dbReference type="ARBA" id="ARBA00047398"/>
    </source>
</evidence>
<dbReference type="Pfam" id="PF09190">
    <property type="entry name" value="DALR_2"/>
    <property type="match status" value="1"/>
</dbReference>
<evidence type="ECO:0000256" key="6">
    <source>
        <dbReference type="ARBA" id="ARBA00022741"/>
    </source>
</evidence>
<evidence type="ECO:0000256" key="2">
    <source>
        <dbReference type="ARBA" id="ARBA00005594"/>
    </source>
</evidence>
<evidence type="ECO:0000259" key="13">
    <source>
        <dbReference type="SMART" id="SM00840"/>
    </source>
</evidence>
<accession>A0A6B0T098</accession>
<comment type="subcellular location">
    <subcellularLocation>
        <location evidence="1 12">Cytoplasm</location>
    </subcellularLocation>
</comment>
<dbReference type="PANTHER" id="PTHR10890">
    <property type="entry name" value="CYSTEINYL-TRNA SYNTHETASE"/>
    <property type="match status" value="1"/>
</dbReference>
<comment type="catalytic activity">
    <reaction evidence="11 12">
        <text>tRNA(Cys) + L-cysteine + ATP = L-cysteinyl-tRNA(Cys) + AMP + diphosphate</text>
        <dbReference type="Rhea" id="RHEA:17773"/>
        <dbReference type="Rhea" id="RHEA-COMP:9661"/>
        <dbReference type="Rhea" id="RHEA-COMP:9679"/>
        <dbReference type="ChEBI" id="CHEBI:30616"/>
        <dbReference type="ChEBI" id="CHEBI:33019"/>
        <dbReference type="ChEBI" id="CHEBI:35235"/>
        <dbReference type="ChEBI" id="CHEBI:78442"/>
        <dbReference type="ChEBI" id="CHEBI:78517"/>
        <dbReference type="ChEBI" id="CHEBI:456215"/>
        <dbReference type="EC" id="6.1.1.16"/>
    </reaction>
</comment>
<dbReference type="GO" id="GO:0008270">
    <property type="term" value="F:zinc ion binding"/>
    <property type="evidence" value="ECO:0007669"/>
    <property type="project" value="UniProtKB-UniRule"/>
</dbReference>
<dbReference type="GO" id="GO:0004817">
    <property type="term" value="F:cysteine-tRNA ligase activity"/>
    <property type="evidence" value="ECO:0007669"/>
    <property type="project" value="UniProtKB-UniRule"/>
</dbReference>
<keyword evidence="3 12" id="KW-0963">Cytoplasm</keyword>
<dbReference type="NCBIfam" id="TIGR00435">
    <property type="entry name" value="cysS"/>
    <property type="match status" value="1"/>
</dbReference>
<dbReference type="Gene3D" id="1.20.120.1910">
    <property type="entry name" value="Cysteine-tRNA ligase, C-terminal anti-codon recognition domain"/>
    <property type="match status" value="1"/>
</dbReference>
<dbReference type="Proteomes" id="UP000437065">
    <property type="component" value="Unassembled WGS sequence"/>
</dbReference>
<dbReference type="InterPro" id="IPR015273">
    <property type="entry name" value="Cys-tRNA-synt_Ia_DALR"/>
</dbReference>